<reference evidence="1" key="1">
    <citation type="journal article" date="2021" name="Proc. Natl. Acad. Sci. U.S.A.">
        <title>A Catalog of Tens of Thousands of Viruses from Human Metagenomes Reveals Hidden Associations with Chronic Diseases.</title>
        <authorList>
            <person name="Tisza M.J."/>
            <person name="Buck C.B."/>
        </authorList>
    </citation>
    <scope>NUCLEOTIDE SEQUENCE</scope>
    <source>
        <strain evidence="1">CtWsj12</strain>
    </source>
</reference>
<sequence>MTKIKNRNKQMNDSLSIIIILLTIAGMSWLSYTIINQQQQIIKLEQQLQHEQLKYKMLFRDPVVRDAIESGG</sequence>
<proteinExistence type="predicted"/>
<protein>
    <submittedName>
        <fullName evidence="1">Interact CLIP, MHC2 interacting</fullName>
    </submittedName>
</protein>
<accession>A0A8S5NRB2</accession>
<organism evidence="1">
    <name type="scientific">Siphoviridae sp. ctWsj12</name>
    <dbReference type="NCBI Taxonomy" id="2826363"/>
    <lineage>
        <taxon>Viruses</taxon>
        <taxon>Duplodnaviria</taxon>
        <taxon>Heunggongvirae</taxon>
        <taxon>Uroviricota</taxon>
        <taxon>Caudoviricetes</taxon>
    </lineage>
</organism>
<name>A0A8S5NRB2_9CAUD</name>
<evidence type="ECO:0000313" key="1">
    <source>
        <dbReference type="EMBL" id="DAD97225.1"/>
    </source>
</evidence>
<dbReference type="EMBL" id="BK015233">
    <property type="protein sequence ID" value="DAD97225.1"/>
    <property type="molecule type" value="Genomic_DNA"/>
</dbReference>